<accession>A0A7W5BF53</accession>
<proteinExistence type="predicted"/>
<evidence type="ECO:0000313" key="3">
    <source>
        <dbReference type="Proteomes" id="UP000541535"/>
    </source>
</evidence>
<feature type="chain" id="PRO_5030880721" evidence="1">
    <location>
        <begin position="18"/>
        <end position="127"/>
    </location>
</feature>
<comment type="caution">
    <text evidence="2">The sequence shown here is derived from an EMBL/GenBank/DDBJ whole genome shotgun (WGS) entry which is preliminary data.</text>
</comment>
<dbReference type="AlphaFoldDB" id="A0A7W5BF53"/>
<evidence type="ECO:0000256" key="1">
    <source>
        <dbReference type="SAM" id="SignalP"/>
    </source>
</evidence>
<protein>
    <submittedName>
        <fullName evidence="2">Uncharacterized protein</fullName>
    </submittedName>
</protein>
<evidence type="ECO:0000313" key="2">
    <source>
        <dbReference type="EMBL" id="MBB3122011.1"/>
    </source>
</evidence>
<dbReference type="RefSeq" id="WP_183443687.1">
    <property type="nucleotide sequence ID" value="NZ_JACHXD010000023.1"/>
</dbReference>
<dbReference type="EMBL" id="JACHXD010000023">
    <property type="protein sequence ID" value="MBB3122011.1"/>
    <property type="molecule type" value="Genomic_DNA"/>
</dbReference>
<reference evidence="2 3" key="1">
    <citation type="submission" date="2020-08" db="EMBL/GenBank/DDBJ databases">
        <title>Genomic Encyclopedia of Type Strains, Phase III (KMG-III): the genomes of soil and plant-associated and newly described type strains.</title>
        <authorList>
            <person name="Whitman W."/>
        </authorList>
    </citation>
    <scope>NUCLEOTIDE SEQUENCE [LARGE SCALE GENOMIC DNA]</scope>
    <source>
        <strain evidence="2 3">CECT 8897</strain>
    </source>
</reference>
<keyword evidence="3" id="KW-1185">Reference proteome</keyword>
<keyword evidence="1" id="KW-0732">Signal</keyword>
<sequence>MATFAALWLLAPATASAQGCTQSQLDGDFAMVCTSAFGNSKGLYVDKVGVAADIFEGHSCNGKFAAWAELPNGKMWRKRGDAKCGFGRVWVNFSAKTKFKDGAKLCGAIITPRGHIRPEHASIEIHK</sequence>
<dbReference type="Proteomes" id="UP000541535">
    <property type="component" value="Unassembled WGS sequence"/>
</dbReference>
<name>A0A7W5BF53_9BURK</name>
<organism evidence="2 3">
    <name type="scientific">Pseudoduganella violacea</name>
    <dbReference type="NCBI Taxonomy" id="1715466"/>
    <lineage>
        <taxon>Bacteria</taxon>
        <taxon>Pseudomonadati</taxon>
        <taxon>Pseudomonadota</taxon>
        <taxon>Betaproteobacteria</taxon>
        <taxon>Burkholderiales</taxon>
        <taxon>Oxalobacteraceae</taxon>
        <taxon>Telluria group</taxon>
        <taxon>Pseudoduganella</taxon>
    </lineage>
</organism>
<gene>
    <name evidence="2" type="ORF">FHS03_005107</name>
</gene>
<feature type="signal peptide" evidence="1">
    <location>
        <begin position="1"/>
        <end position="17"/>
    </location>
</feature>